<gene>
    <name evidence="1" type="ordered locus">Dsui_2837</name>
</gene>
<dbReference type="EMBL" id="CP003153">
    <property type="protein sequence ID" value="AEV27176.1"/>
    <property type="molecule type" value="Genomic_DNA"/>
</dbReference>
<dbReference type="AlphaFoldDB" id="G8QFR3"/>
<dbReference type="Proteomes" id="UP000005633">
    <property type="component" value="Chromosome"/>
</dbReference>
<organism evidence="1 2">
    <name type="scientific">Azospira oryzae (strain ATCC BAA-33 / DSM 13638 / PS)</name>
    <name type="common">Dechlorosoma suillum</name>
    <dbReference type="NCBI Taxonomy" id="640081"/>
    <lineage>
        <taxon>Bacteria</taxon>
        <taxon>Pseudomonadati</taxon>
        <taxon>Pseudomonadota</taxon>
        <taxon>Betaproteobacteria</taxon>
        <taxon>Rhodocyclales</taxon>
        <taxon>Rhodocyclaceae</taxon>
        <taxon>Azospira</taxon>
    </lineage>
</organism>
<dbReference type="eggNOG" id="ENOG502Z86F">
    <property type="taxonomic scope" value="Bacteria"/>
</dbReference>
<dbReference type="OrthoDB" id="9156002at2"/>
<protein>
    <submittedName>
        <fullName evidence="1">Uncharacterized protein</fullName>
    </submittedName>
</protein>
<proteinExistence type="predicted"/>
<dbReference type="STRING" id="640081.Dsui_2837"/>
<evidence type="ECO:0000313" key="1">
    <source>
        <dbReference type="EMBL" id="AEV27176.1"/>
    </source>
</evidence>
<reference evidence="1 2" key="1">
    <citation type="journal article" date="2012" name="J. Bacteriol.">
        <title>Complete genome sequence of the anaerobic perchlorate-reducing bacterium Azospira suillum strain PS.</title>
        <authorList>
            <person name="Byrne-Bailey K.G."/>
            <person name="Coates J.D."/>
        </authorList>
    </citation>
    <scope>NUCLEOTIDE SEQUENCE [LARGE SCALE GENOMIC DNA]</scope>
    <source>
        <strain evidence="2">ATCC BAA-33 / DSM 13638 / PS</strain>
    </source>
</reference>
<sequence length="663" mass="74838">MNEQWPSERRVEEQKLVVDGSFKTTEDFLALLNTIPNGLPRVFDDAVIWIVEQDGDLSELERRIASVVDAANLHAYPDNQPLLMTFACAAALAHTPSLHTWDRVSTFQYNSWQLENWLDKAMTAYAKATPPACHNYVALAREVFAGLDDFSLQSKSDRINQERFGARASWNECRNKLDEIWWGLRNWHGFMNYEEVLPLFQVFYELSPDEFIDTLRGSSNPYLVSALMFVAGIGAFSPRFSEWKRMLAAAPVAFEADGKWNGSVLIPLLLVEARNQLLQVRQNFKTLDPSSEELDGIKQEIADTAEVIATALAARRDANAIFSRWTPWLMRQVLSHTSKDLSDVKSLAFADDALIDAIAQRLGNCTLPETSPADAGSWESWCYRCTLSSFAYNEHISVPAWEDFGNEWRLEPEDWAGKKGLLLREHASLITSLNKETPGIAANLLAYPIAQSPSPAAAWIHLWNDAITLREIVEFGDSDATADEYSSRSEAGQLLLLLFRIGLAIFDQGAAKCSSSRSSEEESLVDLYKALASAERDMREIDRTLNRDEWFSVVQHLTVRRVIWELPSSDGLGLGYFQVFKPDDTPTVVDLLTEAKGNVIELFAILQSLMLNIPDVSRLKRYLSSASISLPDVVCLIRRLNQFHPRKYPINEDQLQKLADFDQ</sequence>
<accession>G8QFR3</accession>
<dbReference type="HOGENOM" id="CLU_027054_0_0_4"/>
<name>G8QFR3_AZOOP</name>
<dbReference type="KEGG" id="dsu:Dsui_2837"/>
<evidence type="ECO:0000313" key="2">
    <source>
        <dbReference type="Proteomes" id="UP000005633"/>
    </source>
</evidence>
<dbReference type="RefSeq" id="WP_014237857.1">
    <property type="nucleotide sequence ID" value="NC_016616.1"/>
</dbReference>